<dbReference type="SMART" id="SM00049">
    <property type="entry name" value="DEP"/>
    <property type="match status" value="1"/>
</dbReference>
<feature type="domain" description="DEP" evidence="6">
    <location>
        <begin position="278"/>
        <end position="353"/>
    </location>
</feature>
<feature type="region of interest" description="Disordered" evidence="5">
    <location>
        <begin position="373"/>
        <end position="393"/>
    </location>
</feature>
<gene>
    <name evidence="7" type="ORF">EW026_g7636</name>
</gene>
<dbReference type="SUPFAM" id="SSF46785">
    <property type="entry name" value="Winged helix' DNA-binding domain"/>
    <property type="match status" value="1"/>
</dbReference>
<dbReference type="InterPro" id="IPR036390">
    <property type="entry name" value="WH_DNA-bd_sf"/>
</dbReference>
<dbReference type="PANTHER" id="PTHR13179:SF8">
    <property type="entry name" value="GATOR COMPLEX PROTEIN DEPDC5"/>
    <property type="match status" value="1"/>
</dbReference>
<dbReference type="InterPro" id="IPR027244">
    <property type="entry name" value="IML1"/>
</dbReference>
<comment type="similarity">
    <text evidence="2">Belongs to the IML1 family.</text>
</comment>
<dbReference type="Proteomes" id="UP000309038">
    <property type="component" value="Unassembled WGS sequence"/>
</dbReference>
<dbReference type="GO" id="GO:0010508">
    <property type="term" value="P:positive regulation of autophagy"/>
    <property type="evidence" value="ECO:0007669"/>
    <property type="project" value="TreeGrafter"/>
</dbReference>
<evidence type="ECO:0000256" key="2">
    <source>
        <dbReference type="ARBA" id="ARBA00005643"/>
    </source>
</evidence>
<sequence>MITPACLPLSVEYFPTASELETAYDVTLYDFVVDPPEMRSFLVRPPVIHTGNADAMRRTWALVVMRGMVAMRLAQGFQFVIGPATDPAPELENPSALRRSASYVPDHDADPKPAGAAEVLRSVNDPVFLSMSNEIHRIAYSGDSIQRITDGIGYENQFSESLRYWRTRFVVIPTDEPPMANVGPMGERLNEEEIRLLGIDKLAEMFSKVRWLPPDEKGKHIPVRFLPTDLGPTQCILDETLVSQLDEIHATGPLRKKVQGARDITDMSLQAIARAMREEEGLPMKDRRWHGRFYANSFTGAELVAWLVREFRDVPTREQAAEWGAKLQDQCLFDHCRGAHGFLDGHYFYALRGEYLIPMTPRGGWFRTSRHVSGEESNFRPGTSSASDIDPNKKSDQAETILLHHDIIHNPATCFHFELQWIGTTARCIDDILRQWSRTIERYGLRLVEAYVTQISDIRDRNPFQSCFPVPLALEPPKVADIGRRVPEGMQTAHYFESALLRKMGFVLDIEASNSYPEQVEVVYSYRRLPFKYSQWVHRSGVAFVQVIGGKDGFLFLTNRLIPPSKLGPSLKSQQPEVAAEEIRIKLHQFCSDSKALEEFYNVEQVQLDPILKEEDPPPLDI</sequence>
<comment type="subcellular location">
    <subcellularLocation>
        <location evidence="1">Vacuole membrane</location>
        <topology evidence="1">Peripheral membrane protein</topology>
    </subcellularLocation>
</comment>
<dbReference type="InterPro" id="IPR036388">
    <property type="entry name" value="WH-like_DNA-bd_sf"/>
</dbReference>
<dbReference type="AlphaFoldDB" id="A0A4S4K870"/>
<dbReference type="GO" id="GO:0005096">
    <property type="term" value="F:GTPase activator activity"/>
    <property type="evidence" value="ECO:0007669"/>
    <property type="project" value="InterPro"/>
</dbReference>
<name>A0A4S4K870_9APHY</name>
<dbReference type="GO" id="GO:1904262">
    <property type="term" value="P:negative regulation of TORC1 signaling"/>
    <property type="evidence" value="ECO:0007669"/>
    <property type="project" value="TreeGrafter"/>
</dbReference>
<dbReference type="Pfam" id="PF00610">
    <property type="entry name" value="DEP"/>
    <property type="match status" value="1"/>
</dbReference>
<evidence type="ECO:0000256" key="3">
    <source>
        <dbReference type="ARBA" id="ARBA00018529"/>
    </source>
</evidence>
<evidence type="ECO:0000259" key="6">
    <source>
        <dbReference type="PROSITE" id="PS50186"/>
    </source>
</evidence>
<dbReference type="Gene3D" id="1.10.10.10">
    <property type="entry name" value="Winged helix-like DNA-binding domain superfamily/Winged helix DNA-binding domain"/>
    <property type="match status" value="1"/>
</dbReference>
<dbReference type="PROSITE" id="PS50186">
    <property type="entry name" value="DEP"/>
    <property type="match status" value="1"/>
</dbReference>
<organism evidence="7 8">
    <name type="scientific">Hermanssonia centrifuga</name>
    <dbReference type="NCBI Taxonomy" id="98765"/>
    <lineage>
        <taxon>Eukaryota</taxon>
        <taxon>Fungi</taxon>
        <taxon>Dikarya</taxon>
        <taxon>Basidiomycota</taxon>
        <taxon>Agaricomycotina</taxon>
        <taxon>Agaricomycetes</taxon>
        <taxon>Polyporales</taxon>
        <taxon>Meruliaceae</taxon>
        <taxon>Hermanssonia</taxon>
    </lineage>
</organism>
<dbReference type="EMBL" id="SGPJ01000602">
    <property type="protein sequence ID" value="THG93660.1"/>
    <property type="molecule type" value="Genomic_DNA"/>
</dbReference>
<reference evidence="7 8" key="1">
    <citation type="submission" date="2019-02" db="EMBL/GenBank/DDBJ databases">
        <title>Genome sequencing of the rare red list fungi Phlebia centrifuga.</title>
        <authorList>
            <person name="Buettner E."/>
            <person name="Kellner H."/>
        </authorList>
    </citation>
    <scope>NUCLEOTIDE SEQUENCE [LARGE SCALE GENOMIC DNA]</scope>
    <source>
        <strain evidence="7 8">DSM 108282</strain>
    </source>
</reference>
<dbReference type="GO" id="GO:1990130">
    <property type="term" value="C:GATOR1 complex"/>
    <property type="evidence" value="ECO:0007669"/>
    <property type="project" value="TreeGrafter"/>
</dbReference>
<evidence type="ECO:0000313" key="8">
    <source>
        <dbReference type="Proteomes" id="UP000309038"/>
    </source>
</evidence>
<protein>
    <recommendedName>
        <fullName evidence="3">Vacuolar membrane-associated protein IML1</fullName>
    </recommendedName>
    <alternativeName>
        <fullName evidence="4">Vacuolar membrane-associated protein iml1</fullName>
    </alternativeName>
</protein>
<dbReference type="GO" id="GO:0005774">
    <property type="term" value="C:vacuolar membrane"/>
    <property type="evidence" value="ECO:0007669"/>
    <property type="project" value="UniProtKB-SubCell"/>
</dbReference>
<comment type="caution">
    <text evidence="7">The sequence shown here is derived from an EMBL/GenBank/DDBJ whole genome shotgun (WGS) entry which is preliminary data.</text>
</comment>
<dbReference type="InterPro" id="IPR000591">
    <property type="entry name" value="DEP_dom"/>
</dbReference>
<proteinExistence type="inferred from homology"/>
<dbReference type="PANTHER" id="PTHR13179">
    <property type="entry name" value="DEP DOMAIN CONTAINING PROTEIN 5"/>
    <property type="match status" value="1"/>
</dbReference>
<accession>A0A4S4K870</accession>
<evidence type="ECO:0000256" key="4">
    <source>
        <dbReference type="ARBA" id="ARBA00021881"/>
    </source>
</evidence>
<evidence type="ECO:0000256" key="5">
    <source>
        <dbReference type="SAM" id="MobiDB-lite"/>
    </source>
</evidence>
<keyword evidence="8" id="KW-1185">Reference proteome</keyword>
<dbReference type="GO" id="GO:0035556">
    <property type="term" value="P:intracellular signal transduction"/>
    <property type="evidence" value="ECO:0007669"/>
    <property type="project" value="InterPro"/>
</dbReference>
<dbReference type="CDD" id="cd04449">
    <property type="entry name" value="DEP_DEPDC5-like"/>
    <property type="match status" value="1"/>
</dbReference>
<evidence type="ECO:0000256" key="1">
    <source>
        <dbReference type="ARBA" id="ARBA00004148"/>
    </source>
</evidence>
<evidence type="ECO:0000313" key="7">
    <source>
        <dbReference type="EMBL" id="THG93660.1"/>
    </source>
</evidence>